<dbReference type="GO" id="GO:0003677">
    <property type="term" value="F:DNA binding"/>
    <property type="evidence" value="ECO:0007669"/>
    <property type="project" value="InterPro"/>
</dbReference>
<dbReference type="PROSITE" id="PS50943">
    <property type="entry name" value="HTH_CROC1"/>
    <property type="match status" value="1"/>
</dbReference>
<dbReference type="Pfam" id="PF01381">
    <property type="entry name" value="HTH_3"/>
    <property type="match status" value="1"/>
</dbReference>
<sequence>MDTAETLRQARLGARLTLRALARRAGTSHATLAAYESGRTSPGAATLVRVLGAAGYDLDVALRTRPAEPEARGRELEAVLDLAEEFPARHDPVLRAPVFGRS</sequence>
<name>A0AAF0BX85_9ACTN</name>
<dbReference type="SMART" id="SM00530">
    <property type="entry name" value="HTH_XRE"/>
    <property type="match status" value="1"/>
</dbReference>
<protein>
    <submittedName>
        <fullName evidence="2">Helix-turn-helix transcriptional regulator</fullName>
    </submittedName>
</protein>
<evidence type="ECO:0000259" key="1">
    <source>
        <dbReference type="PROSITE" id="PS50943"/>
    </source>
</evidence>
<dbReference type="RefSeq" id="WP_272738239.1">
    <property type="nucleotide sequence ID" value="NZ_CP116942.1"/>
</dbReference>
<keyword evidence="3" id="KW-1185">Reference proteome</keyword>
<dbReference type="Gene3D" id="1.10.260.40">
    <property type="entry name" value="lambda repressor-like DNA-binding domains"/>
    <property type="match status" value="1"/>
</dbReference>
<evidence type="ECO:0000313" key="3">
    <source>
        <dbReference type="Proteomes" id="UP001216390"/>
    </source>
</evidence>
<reference evidence="2" key="1">
    <citation type="submission" date="2023-01" db="EMBL/GenBank/DDBJ databases">
        <title>The diversity of Class Acidimicrobiia in South China Sea sediment environments and the proposal of Iamia marina sp. nov., a novel species of the genus Iamia.</title>
        <authorList>
            <person name="He Y."/>
            <person name="Tian X."/>
        </authorList>
    </citation>
    <scope>NUCLEOTIDE SEQUENCE</scope>
    <source>
        <strain evidence="2">DSM 19957</strain>
    </source>
</reference>
<dbReference type="KEGG" id="ima:PO878_08285"/>
<dbReference type="InterPro" id="IPR001387">
    <property type="entry name" value="Cro/C1-type_HTH"/>
</dbReference>
<organism evidence="2 3">
    <name type="scientific">Iamia majanohamensis</name>
    <dbReference type="NCBI Taxonomy" id="467976"/>
    <lineage>
        <taxon>Bacteria</taxon>
        <taxon>Bacillati</taxon>
        <taxon>Actinomycetota</taxon>
        <taxon>Acidimicrobiia</taxon>
        <taxon>Acidimicrobiales</taxon>
        <taxon>Iamiaceae</taxon>
        <taxon>Iamia</taxon>
    </lineage>
</organism>
<dbReference type="Proteomes" id="UP001216390">
    <property type="component" value="Chromosome"/>
</dbReference>
<proteinExistence type="predicted"/>
<accession>A0AAF0BX85</accession>
<dbReference type="EMBL" id="CP116942">
    <property type="protein sequence ID" value="WCO68723.1"/>
    <property type="molecule type" value="Genomic_DNA"/>
</dbReference>
<dbReference type="InterPro" id="IPR010982">
    <property type="entry name" value="Lambda_DNA-bd_dom_sf"/>
</dbReference>
<evidence type="ECO:0000313" key="2">
    <source>
        <dbReference type="EMBL" id="WCO68723.1"/>
    </source>
</evidence>
<feature type="domain" description="HTH cro/C1-type" evidence="1">
    <location>
        <begin position="7"/>
        <end position="61"/>
    </location>
</feature>
<gene>
    <name evidence="2" type="ORF">PO878_08285</name>
</gene>
<dbReference type="SUPFAM" id="SSF47413">
    <property type="entry name" value="lambda repressor-like DNA-binding domains"/>
    <property type="match status" value="1"/>
</dbReference>
<dbReference type="CDD" id="cd00093">
    <property type="entry name" value="HTH_XRE"/>
    <property type="match status" value="1"/>
</dbReference>
<dbReference type="AlphaFoldDB" id="A0AAF0BX85"/>